<feature type="domain" description="C-type lectin" evidence="4">
    <location>
        <begin position="357"/>
        <end position="471"/>
    </location>
</feature>
<evidence type="ECO:0000313" key="5">
    <source>
        <dbReference type="EMBL" id="CAH3181827.1"/>
    </source>
</evidence>
<dbReference type="PROSITE" id="PS50041">
    <property type="entry name" value="C_TYPE_LECTIN_2"/>
    <property type="match status" value="1"/>
</dbReference>
<dbReference type="Pfam" id="PF00059">
    <property type="entry name" value="Lectin_C"/>
    <property type="match status" value="1"/>
</dbReference>
<accession>A0ABN8RR61</accession>
<keyword evidence="6" id="KW-1185">Reference proteome</keyword>
<dbReference type="InterPro" id="IPR001304">
    <property type="entry name" value="C-type_lectin-like"/>
</dbReference>
<comment type="caution">
    <text evidence="5">The sequence shown here is derived from an EMBL/GenBank/DDBJ whole genome shotgun (WGS) entry which is preliminary data.</text>
</comment>
<dbReference type="CDD" id="cd00037">
    <property type="entry name" value="CLECT"/>
    <property type="match status" value="1"/>
</dbReference>
<feature type="region of interest" description="Disordered" evidence="3">
    <location>
        <begin position="24"/>
        <end position="56"/>
    </location>
</feature>
<dbReference type="InterPro" id="IPR003226">
    <property type="entry name" value="MYG1_exonuclease"/>
</dbReference>
<evidence type="ECO:0000256" key="3">
    <source>
        <dbReference type="SAM" id="MobiDB-lite"/>
    </source>
</evidence>
<dbReference type="InterPro" id="IPR018378">
    <property type="entry name" value="C-type_lectin_CS"/>
</dbReference>
<gene>
    <name evidence="5" type="ORF">PEVE_00013880</name>
</gene>
<evidence type="ECO:0000256" key="1">
    <source>
        <dbReference type="ARBA" id="ARBA00010105"/>
    </source>
</evidence>
<evidence type="ECO:0000313" key="6">
    <source>
        <dbReference type="Proteomes" id="UP001159427"/>
    </source>
</evidence>
<organism evidence="5 6">
    <name type="scientific">Porites evermanni</name>
    <dbReference type="NCBI Taxonomy" id="104178"/>
    <lineage>
        <taxon>Eukaryota</taxon>
        <taxon>Metazoa</taxon>
        <taxon>Cnidaria</taxon>
        <taxon>Anthozoa</taxon>
        <taxon>Hexacorallia</taxon>
        <taxon>Scleractinia</taxon>
        <taxon>Fungiina</taxon>
        <taxon>Poritidae</taxon>
        <taxon>Porites</taxon>
    </lineage>
</organism>
<dbReference type="EMBL" id="CALNXI010002030">
    <property type="protein sequence ID" value="CAH3181827.1"/>
    <property type="molecule type" value="Genomic_DNA"/>
</dbReference>
<proteinExistence type="inferred from homology"/>
<dbReference type="InterPro" id="IPR016186">
    <property type="entry name" value="C-type_lectin-like/link_sf"/>
</dbReference>
<dbReference type="PANTHER" id="PTHR11215">
    <property type="entry name" value="METAL DEPENDENT HYDROLASE - RELATED"/>
    <property type="match status" value="1"/>
</dbReference>
<reference evidence="5 6" key="1">
    <citation type="submission" date="2022-05" db="EMBL/GenBank/DDBJ databases">
        <authorList>
            <consortium name="Genoscope - CEA"/>
            <person name="William W."/>
        </authorList>
    </citation>
    <scope>NUCLEOTIDE SEQUENCE [LARGE SCALE GENOMIC DNA]</scope>
</reference>
<feature type="compositionally biased region" description="Acidic residues" evidence="3">
    <location>
        <begin position="26"/>
        <end position="41"/>
    </location>
</feature>
<dbReference type="Proteomes" id="UP001159427">
    <property type="component" value="Unassembled WGS sequence"/>
</dbReference>
<dbReference type="InterPro" id="IPR016187">
    <property type="entry name" value="CTDL_fold"/>
</dbReference>
<name>A0ABN8RR61_9CNID</name>
<evidence type="ECO:0000259" key="4">
    <source>
        <dbReference type="PROSITE" id="PS50041"/>
    </source>
</evidence>
<protein>
    <recommendedName>
        <fullName evidence="4">C-type lectin domain-containing protein</fullName>
    </recommendedName>
</protein>
<dbReference type="Gene3D" id="3.10.100.10">
    <property type="entry name" value="Mannose-Binding Protein A, subunit A"/>
    <property type="match status" value="1"/>
</dbReference>
<sequence>MDFHMRLNRKLLKRDDEMVEQGWLSDQDEQDNPDVEADEAADAAAAGTTNFRPSTHAPGPWFERIMGLIRSKNFRNIYKNYLGSRGDQDSADTSFDELSRRNFAPGPVKHVYVEEKKIRHHHPHHKRHHHYRRKHKAKKWANVKIVNQVGSRVKIKANKILPSAVLSSGEIFVYHRFLNGKERKAKITLKATDEYTDKPLTINGVAKFIVKPTTYDDTQEVYVYRSDSRSGVLDFRHGHILKNLGNDNRWFYVKLINHAGGHARIVPDQILPATTVNADESQVEYARLEPGDEYKRIVLKAFDAMTEEPLKLNGEYRLGLRPDDAGNVAKVKVTRGDTIYAKCDNFVPMEQDAPFEYQISTGDAKSWFDAVRTCKVCDAELLSVHTREENDFVTKELRKSSEVNKLWIGMSYLEQRRMWSWIDGSRYRYQNWKEGQHYDGKDEQCGIIYQQYDWGRWDDDNCYKPLGYICKRHRSRNSDKSNNSTKSANGKRGCPNISPECPSLCKIVRIPGSCPHCDCGPLVKGYDAMSDKERSRVRNLFSEANRQMHEVRRAGITRARTIRRSRIMMEANRLQAEARTLQEMANIEGIPLNLPFQPPPLSLRRETISKPERNMDLYGVNKRQRFYVGVDALSSKDTTALFVHVLSQAAGRRTSKFLFRGFFQGSSWFAAMAESDLKNDDHSPQPKKPLVTPKIGTHNGTFHCDEALACFMLKQLPEYKHADIIRTRNPEELSKCDIVVDVGGVYDAEKHRYDHHQRSFTGCMKTLNPNKPWVTKLSSAGLVYLHFGHRVISQILKTKEENDVTCKIYDKIYENFVQEIDAIDNGISQCDGEPRYSINTNLSSRVSHLNPRWNDPNPDSEKQFQKAMNLVGEEFLDRVCFYRDSWLPARGLVKEALCKREEVDPSGEIIEFEEGGFPWKEHLFELEKDLNIEGEIKFVIYTDQNHKWRVQCVPVRPDSFENRLSLLEEWRGIRDEPLSLLSGIQGCIFVHAGGFIGGNETRNGALSMARKTLQCRNTKNTANGNSGSTS</sequence>
<comment type="similarity">
    <text evidence="1">Belongs to the MYG1 family.</text>
</comment>
<dbReference type="PROSITE" id="PS00615">
    <property type="entry name" value="C_TYPE_LECTIN_1"/>
    <property type="match status" value="1"/>
</dbReference>
<dbReference type="PANTHER" id="PTHR11215:SF1">
    <property type="entry name" value="MYG1 EXONUCLEASE"/>
    <property type="match status" value="1"/>
</dbReference>
<dbReference type="SMART" id="SM00034">
    <property type="entry name" value="CLECT"/>
    <property type="match status" value="1"/>
</dbReference>
<dbReference type="Pfam" id="PF03690">
    <property type="entry name" value="MYG1_exonuc"/>
    <property type="match status" value="1"/>
</dbReference>
<dbReference type="SUPFAM" id="SSF56436">
    <property type="entry name" value="C-type lectin-like"/>
    <property type="match status" value="1"/>
</dbReference>
<evidence type="ECO:0000256" key="2">
    <source>
        <dbReference type="ARBA" id="ARBA00023157"/>
    </source>
</evidence>
<keyword evidence="2" id="KW-1015">Disulfide bond</keyword>